<dbReference type="PRINTS" id="PR00385">
    <property type="entry name" value="P450"/>
</dbReference>
<proteinExistence type="inferred from homology"/>
<dbReference type="GO" id="GO:0004497">
    <property type="term" value="F:monooxygenase activity"/>
    <property type="evidence" value="ECO:0007669"/>
    <property type="project" value="UniProtKB-KW"/>
</dbReference>
<evidence type="ECO:0000256" key="3">
    <source>
        <dbReference type="ARBA" id="ARBA00023004"/>
    </source>
</evidence>
<keyword evidence="5" id="KW-0560">Oxidoreductase</keyword>
<dbReference type="FunFam" id="1.10.630.10:FF:000064">
    <property type="entry name" value="Cytochrome P450 monooxygenase"/>
    <property type="match status" value="1"/>
</dbReference>
<evidence type="ECO:0000256" key="2">
    <source>
        <dbReference type="ARBA" id="ARBA00022723"/>
    </source>
</evidence>
<dbReference type="GO" id="GO:0020037">
    <property type="term" value="F:heme binding"/>
    <property type="evidence" value="ECO:0007669"/>
    <property type="project" value="InterPro"/>
</dbReference>
<dbReference type="Pfam" id="PF00067">
    <property type="entry name" value="p450"/>
    <property type="match status" value="1"/>
</dbReference>
<evidence type="ECO:0000256" key="4">
    <source>
        <dbReference type="PIRSR" id="PIRSR602401-1"/>
    </source>
</evidence>
<dbReference type="PROSITE" id="PS00086">
    <property type="entry name" value="CYTOCHROME_P450"/>
    <property type="match status" value="1"/>
</dbReference>
<dbReference type="PANTHER" id="PTHR47955">
    <property type="entry name" value="CYTOCHROME P450 FAMILY 71 PROTEIN"/>
    <property type="match status" value="1"/>
</dbReference>
<name>A0A1D6PW07_MAIZE</name>
<organism evidence="6">
    <name type="scientific">Zea mays</name>
    <name type="common">Maize</name>
    <dbReference type="NCBI Taxonomy" id="4577"/>
    <lineage>
        <taxon>Eukaryota</taxon>
        <taxon>Viridiplantae</taxon>
        <taxon>Streptophyta</taxon>
        <taxon>Embryophyta</taxon>
        <taxon>Tracheophyta</taxon>
        <taxon>Spermatophyta</taxon>
        <taxon>Magnoliopsida</taxon>
        <taxon>Liliopsida</taxon>
        <taxon>Poales</taxon>
        <taxon>Poaceae</taxon>
        <taxon>PACMAD clade</taxon>
        <taxon>Panicoideae</taxon>
        <taxon>Andropogonodae</taxon>
        <taxon>Andropogoneae</taxon>
        <taxon>Tripsacinae</taxon>
        <taxon>Zea</taxon>
    </lineage>
</organism>
<dbReference type="InterPro" id="IPR017972">
    <property type="entry name" value="Cyt_P450_CS"/>
</dbReference>
<sequence length="531" mass="57820">MAADELSPYILLLPLLALPLVVALLARRRALGRDDARLPPGPWAMPVIGHLHHVAGDAPPHRALRDLSRTYGPLMALRLRTVPVVVASSPAAAREVTGTHDAAFASRPAAPALRLLTGGAEGVTFAPYGDAWRRMRRACAAGLFSAPRVRSFRAVREDELGRLLRAVAAAASAPAPAPVNLTRRMSRFAFDSSARAVAGSRSEHRDEVLRALQDALKTLPKLSLLDFFPSSRLAALASHVPRVVARRRAAMRPIGPGLDAVVDSIVLEHLERRDSDVDDDEDLLDLLLRMQKDVDSQYPFTTLNIKSVIMPSSTHTHTQDLFVAGGETSATAMQWAMTELIRNPRAMRKAQAEVRSALAGQSTVTEAGLTDLHYLRLVIKETLRLHPPAPVLLRECLSAREVLGYHVPRGAMVLVNAWAIGRDPAHWDAPEEFAPERFQELDGARDDFRGAADFEYVPFGAGRRMCPGAALGLAHVELALAALLFHFDWEMPEGMVAEEMDVTEAAGITMPPRSELLLVAIPRVPVPVPVD</sequence>
<dbReference type="OMA" id="PWAMPVI"/>
<dbReference type="InParanoid" id="A0A1D6PW07"/>
<dbReference type="InterPro" id="IPR036396">
    <property type="entry name" value="Cyt_P450_sf"/>
</dbReference>
<dbReference type="InterPro" id="IPR002401">
    <property type="entry name" value="Cyt_P450_E_grp-I"/>
</dbReference>
<dbReference type="eggNOG" id="KOG0156">
    <property type="taxonomic scope" value="Eukaryota"/>
</dbReference>
<accession>A0A1D6PW07</accession>
<evidence type="ECO:0000256" key="1">
    <source>
        <dbReference type="ARBA" id="ARBA00010617"/>
    </source>
</evidence>
<dbReference type="GO" id="GO:0016705">
    <property type="term" value="F:oxidoreductase activity, acting on paired donors, with incorporation or reduction of molecular oxygen"/>
    <property type="evidence" value="ECO:0007669"/>
    <property type="project" value="InterPro"/>
</dbReference>
<dbReference type="AlphaFoldDB" id="A0A1D6PW07"/>
<dbReference type="PANTHER" id="PTHR47955:SF21">
    <property type="entry name" value="OS06G0642300 PROTEIN"/>
    <property type="match status" value="1"/>
</dbReference>
<feature type="binding site" description="axial binding residue" evidence="4">
    <location>
        <position position="466"/>
    </location>
    <ligand>
        <name>heme</name>
        <dbReference type="ChEBI" id="CHEBI:30413"/>
    </ligand>
    <ligandPart>
        <name>Fe</name>
        <dbReference type="ChEBI" id="CHEBI:18248"/>
    </ligandPart>
</feature>
<dbReference type="STRING" id="4577.A0A1D6PW07"/>
<dbReference type="GO" id="GO:0005506">
    <property type="term" value="F:iron ion binding"/>
    <property type="evidence" value="ECO:0007669"/>
    <property type="project" value="InterPro"/>
</dbReference>
<dbReference type="CDD" id="cd11072">
    <property type="entry name" value="CYP71-like"/>
    <property type="match status" value="1"/>
</dbReference>
<dbReference type="ExpressionAtlas" id="A0A1D6PW07">
    <property type="expression patterns" value="baseline and differential"/>
</dbReference>
<dbReference type="InterPro" id="IPR001128">
    <property type="entry name" value="Cyt_P450"/>
</dbReference>
<reference evidence="6" key="1">
    <citation type="submission" date="2015-12" db="EMBL/GenBank/DDBJ databases">
        <title>Update maize B73 reference genome by single molecule sequencing technologies.</title>
        <authorList>
            <consortium name="Maize Genome Sequencing Project"/>
            <person name="Ware D."/>
        </authorList>
    </citation>
    <scope>NUCLEOTIDE SEQUENCE</scope>
    <source>
        <tissue evidence="6">Seedling</tissue>
    </source>
</reference>
<dbReference type="EMBL" id="CM000780">
    <property type="protein sequence ID" value="AQK50755.1"/>
    <property type="molecule type" value="Genomic_DNA"/>
</dbReference>
<comment type="cofactor">
    <cofactor evidence="4">
        <name>heme</name>
        <dbReference type="ChEBI" id="CHEBI:30413"/>
    </cofactor>
</comment>
<dbReference type="PaxDb" id="4577-GRMZM5G847159_P02"/>
<dbReference type="Gene3D" id="1.10.630.10">
    <property type="entry name" value="Cytochrome P450"/>
    <property type="match status" value="1"/>
</dbReference>
<comment type="similarity">
    <text evidence="1 5">Belongs to the cytochrome P450 family.</text>
</comment>
<keyword evidence="2 4" id="KW-0479">Metal-binding</keyword>
<dbReference type="PRINTS" id="PR00463">
    <property type="entry name" value="EP450I"/>
</dbReference>
<protein>
    <submittedName>
        <fullName evidence="6">Putative cytochrome P450 superfamily protein</fullName>
    </submittedName>
</protein>
<evidence type="ECO:0000313" key="6">
    <source>
        <dbReference type="EMBL" id="AQK50755.1"/>
    </source>
</evidence>
<gene>
    <name evidence="6" type="ORF">ZEAMMB73_Zm00001d049551</name>
</gene>
<evidence type="ECO:0000256" key="5">
    <source>
        <dbReference type="RuleBase" id="RU000461"/>
    </source>
</evidence>
<keyword evidence="3 4" id="KW-0408">Iron</keyword>
<keyword evidence="5" id="KW-0503">Monooxygenase</keyword>
<dbReference type="SUPFAM" id="SSF48264">
    <property type="entry name" value="Cytochrome P450"/>
    <property type="match status" value="1"/>
</dbReference>
<keyword evidence="4 5" id="KW-0349">Heme</keyword>
<dbReference type="SMR" id="A0A1D6PW07"/>